<sequence length="75" mass="8497">MFGLGKRRSKLGRWLDSRGISQQWLSNNSGVGRTTISDLCKGDNEHTPNMTTIQKIIKALKKIDPNINSNDFFDM</sequence>
<proteinExistence type="predicted"/>
<reference evidence="2 3" key="1">
    <citation type="submission" date="2019-06" db="EMBL/GenBank/DDBJ databases">
        <title>Sorghum-associated microbial communities from plants grown in Nebraska, USA.</title>
        <authorList>
            <person name="Schachtman D."/>
        </authorList>
    </citation>
    <scope>NUCLEOTIDE SEQUENCE [LARGE SCALE GENOMIC DNA]</scope>
    <source>
        <strain evidence="2 3">2482</strain>
    </source>
</reference>
<feature type="domain" description="HTH cro/C1-type" evidence="1">
    <location>
        <begin position="14"/>
        <end position="61"/>
    </location>
</feature>
<accession>A0A561CTM0</accession>
<dbReference type="AlphaFoldDB" id="A0A561CTM0"/>
<evidence type="ECO:0000259" key="1">
    <source>
        <dbReference type="Pfam" id="PF01381"/>
    </source>
</evidence>
<dbReference type="InterPro" id="IPR001387">
    <property type="entry name" value="Cro/C1-type_HTH"/>
</dbReference>
<dbReference type="Pfam" id="PF01381">
    <property type="entry name" value="HTH_3"/>
    <property type="match status" value="1"/>
</dbReference>
<keyword evidence="3" id="KW-1185">Reference proteome</keyword>
<dbReference type="SUPFAM" id="SSF47413">
    <property type="entry name" value="lambda repressor-like DNA-binding domains"/>
    <property type="match status" value="1"/>
</dbReference>
<dbReference type="CDD" id="cd00093">
    <property type="entry name" value="HTH_XRE"/>
    <property type="match status" value="1"/>
</dbReference>
<name>A0A561CTM0_9BACI</name>
<dbReference type="Gene3D" id="1.10.260.40">
    <property type="entry name" value="lambda repressor-like DNA-binding domains"/>
    <property type="match status" value="1"/>
</dbReference>
<gene>
    <name evidence="2" type="ORF">FB550_11378</name>
</gene>
<comment type="caution">
    <text evidence="2">The sequence shown here is derived from an EMBL/GenBank/DDBJ whole genome shotgun (WGS) entry which is preliminary data.</text>
</comment>
<protein>
    <submittedName>
        <fullName evidence="2">Helix-turn-helix protein</fullName>
    </submittedName>
</protein>
<evidence type="ECO:0000313" key="2">
    <source>
        <dbReference type="EMBL" id="TWD94545.1"/>
    </source>
</evidence>
<dbReference type="EMBL" id="VIVN01000013">
    <property type="protein sequence ID" value="TWD94545.1"/>
    <property type="molecule type" value="Genomic_DNA"/>
</dbReference>
<evidence type="ECO:0000313" key="3">
    <source>
        <dbReference type="Proteomes" id="UP000319671"/>
    </source>
</evidence>
<dbReference type="Proteomes" id="UP000319671">
    <property type="component" value="Unassembled WGS sequence"/>
</dbReference>
<dbReference type="InterPro" id="IPR010982">
    <property type="entry name" value="Lambda_DNA-bd_dom_sf"/>
</dbReference>
<dbReference type="GO" id="GO:0003677">
    <property type="term" value="F:DNA binding"/>
    <property type="evidence" value="ECO:0007669"/>
    <property type="project" value="InterPro"/>
</dbReference>
<organism evidence="2 3">
    <name type="scientific">Neobacillus bataviensis</name>
    <dbReference type="NCBI Taxonomy" id="220685"/>
    <lineage>
        <taxon>Bacteria</taxon>
        <taxon>Bacillati</taxon>
        <taxon>Bacillota</taxon>
        <taxon>Bacilli</taxon>
        <taxon>Bacillales</taxon>
        <taxon>Bacillaceae</taxon>
        <taxon>Neobacillus</taxon>
    </lineage>
</organism>